<name>A0A0A9CDF5_ARUDO</name>
<evidence type="ECO:0000313" key="1">
    <source>
        <dbReference type="EMBL" id="JAD72483.1"/>
    </source>
</evidence>
<dbReference type="EMBL" id="GBRH01225412">
    <property type="protein sequence ID" value="JAD72483.1"/>
    <property type="molecule type" value="Transcribed_RNA"/>
</dbReference>
<dbReference type="AlphaFoldDB" id="A0A0A9CDF5"/>
<accession>A0A0A9CDF5</accession>
<organism evidence="1">
    <name type="scientific">Arundo donax</name>
    <name type="common">Giant reed</name>
    <name type="synonym">Donax arundinaceus</name>
    <dbReference type="NCBI Taxonomy" id="35708"/>
    <lineage>
        <taxon>Eukaryota</taxon>
        <taxon>Viridiplantae</taxon>
        <taxon>Streptophyta</taxon>
        <taxon>Embryophyta</taxon>
        <taxon>Tracheophyta</taxon>
        <taxon>Spermatophyta</taxon>
        <taxon>Magnoliopsida</taxon>
        <taxon>Liliopsida</taxon>
        <taxon>Poales</taxon>
        <taxon>Poaceae</taxon>
        <taxon>PACMAD clade</taxon>
        <taxon>Arundinoideae</taxon>
        <taxon>Arundineae</taxon>
        <taxon>Arundo</taxon>
    </lineage>
</organism>
<reference evidence="1" key="2">
    <citation type="journal article" date="2015" name="Data Brief">
        <title>Shoot transcriptome of the giant reed, Arundo donax.</title>
        <authorList>
            <person name="Barrero R.A."/>
            <person name="Guerrero F.D."/>
            <person name="Moolhuijzen P."/>
            <person name="Goolsby J.A."/>
            <person name="Tidwell J."/>
            <person name="Bellgard S.E."/>
            <person name="Bellgard M.I."/>
        </authorList>
    </citation>
    <scope>NUCLEOTIDE SEQUENCE</scope>
    <source>
        <tissue evidence="1">Shoot tissue taken approximately 20 cm above the soil surface</tissue>
    </source>
</reference>
<reference evidence="1" key="1">
    <citation type="submission" date="2014-09" db="EMBL/GenBank/DDBJ databases">
        <authorList>
            <person name="Magalhaes I.L.F."/>
            <person name="Oliveira U."/>
            <person name="Santos F.R."/>
            <person name="Vidigal T.H.D.A."/>
            <person name="Brescovit A.D."/>
            <person name="Santos A.J."/>
        </authorList>
    </citation>
    <scope>NUCLEOTIDE SEQUENCE</scope>
    <source>
        <tissue evidence="1">Shoot tissue taken approximately 20 cm above the soil surface</tissue>
    </source>
</reference>
<protein>
    <submittedName>
        <fullName evidence="1">Uncharacterized protein</fullName>
    </submittedName>
</protein>
<proteinExistence type="predicted"/>
<sequence length="81" mass="9213">MVLVEPVKLMIYVDWLAMAAPITRLRASMPRRPEQSYLHPQPPRARTMIRRLETRKMEAAAAAKGHGSPRCELQPLCSAME</sequence>